<keyword evidence="20" id="KW-1185">Reference proteome</keyword>
<gene>
    <name evidence="19" type="ORF">FHR36_002655</name>
</gene>
<dbReference type="PROSITE" id="PS51149">
    <property type="entry name" value="GLY_RADICAL_2"/>
    <property type="match status" value="1"/>
</dbReference>
<organism evidence="19 20">
    <name type="scientific">Kitasatospora paracochleata</name>
    <dbReference type="NCBI Taxonomy" id="58354"/>
    <lineage>
        <taxon>Bacteria</taxon>
        <taxon>Bacillati</taxon>
        <taxon>Actinomycetota</taxon>
        <taxon>Actinomycetes</taxon>
        <taxon>Kitasatosporales</taxon>
        <taxon>Streptomycetaceae</taxon>
        <taxon>Kitasatospora</taxon>
    </lineage>
</organism>
<evidence type="ECO:0000259" key="17">
    <source>
        <dbReference type="PROSITE" id="PS51149"/>
    </source>
</evidence>
<evidence type="ECO:0000256" key="15">
    <source>
        <dbReference type="RuleBase" id="RU368075"/>
    </source>
</evidence>
<comment type="caution">
    <text evidence="19">The sequence shown here is derived from an EMBL/GenBank/DDBJ whole genome shotgun (WGS) entry which is preliminary data.</text>
</comment>
<dbReference type="GO" id="GO:0008861">
    <property type="term" value="F:formate C-acetyltransferase activity"/>
    <property type="evidence" value="ECO:0007669"/>
    <property type="project" value="UniProtKB-EC"/>
</dbReference>
<sequence>MTVRQTETATRGAWDGFRGGLWRDAIDVRDFIQHNYTPYHGDAAFLAGPTERTLAVWKQITDRLPEERAKGVYDIAYDVPAGITAHAPGWIDREKELIVGLQTDAPLKRAIMPNGGWRMVAGALRTYGYPVPPELEKVFTAYRKTHNDGVFDAYTPQILAARRAGIITGLPDAYGRGRIIGDYRRVALYGVDRLIEAKRVEKSQLDDLPQDPARLEEVIREREELAEQIRALGELKAMAEAYGYDLSGPAGTAREAVQWLYFAYLAAVKEQNGAAMSLGRTSTFLDVYLQRDLEAGLLTEEQAQELVDDFVIKLRIVRFLRTPEYDELFSGDPTWVTESIGGVGEDGRPLVTRASFRYLQTLYNLGPAPEPNLTVFWSPRLPRGFKEFCAKVSIDTSGIQYESDELMRPRFGDDTAIACCVSAMPVGRQMQFFGARVNLAKTVLYAINGGRDEVSGAQVGPESGPITGEVLDHGEVVARLDRQLDWLAATYVHALDVIHYMHDKYAYERLEMALHDRDVRRTLACGIAGLAVAADSLSAIRYATVRPVRDDSGLVVDYLVEGEYPAYGNNDDRADAIAVWLVEEFMRKVRKHPTYRGAEHTQSVLTITSNVVYGRKTGNTPDGRRAGEPFSPGANPMNGRDRHGYVAAALSVAKLPYEQAEDGISLTNTVTPDALGRTDEERIANLVGVLDGYTTCRGFHMNVNVLNRDTLLDAMEHPENYPQLTIRVSGYAVNFVRLTREQQLDVVNRTFHDAL</sequence>
<keyword evidence="10 15" id="KW-0119">Carbohydrate metabolism</keyword>
<evidence type="ECO:0000256" key="13">
    <source>
        <dbReference type="ARBA" id="ARBA00049029"/>
    </source>
</evidence>
<evidence type="ECO:0000256" key="12">
    <source>
        <dbReference type="ARBA" id="ARBA00031063"/>
    </source>
</evidence>
<evidence type="ECO:0000256" key="1">
    <source>
        <dbReference type="ARBA" id="ARBA00004496"/>
    </source>
</evidence>
<evidence type="ECO:0000256" key="14">
    <source>
        <dbReference type="PROSITE-ProRule" id="PRU00493"/>
    </source>
</evidence>
<dbReference type="RefSeq" id="WP_253796613.1">
    <property type="nucleotide sequence ID" value="NZ_BAAAUB010000006.1"/>
</dbReference>
<dbReference type="InterPro" id="IPR050244">
    <property type="entry name" value="Auton_GlycylRad_Cofactor"/>
</dbReference>
<keyword evidence="8 15" id="KW-0808">Transferase</keyword>
<name>A0ABT1IWK2_9ACTN</name>
<comment type="similarity">
    <text evidence="3 15">Belongs to the glycyl radical enzyme (GRE) family. PFL subfamily.</text>
</comment>
<dbReference type="CDD" id="cd01678">
    <property type="entry name" value="PFL1"/>
    <property type="match status" value="1"/>
</dbReference>
<keyword evidence="6 15" id="KW-0963">Cytoplasm</keyword>
<comment type="catalytic activity">
    <reaction evidence="13 15">
        <text>formate + acetyl-CoA = pyruvate + CoA</text>
        <dbReference type="Rhea" id="RHEA:11844"/>
        <dbReference type="ChEBI" id="CHEBI:15361"/>
        <dbReference type="ChEBI" id="CHEBI:15740"/>
        <dbReference type="ChEBI" id="CHEBI:57287"/>
        <dbReference type="ChEBI" id="CHEBI:57288"/>
        <dbReference type="EC" id="2.3.1.54"/>
    </reaction>
</comment>
<feature type="domain" description="PFL" evidence="18">
    <location>
        <begin position="8"/>
        <end position="625"/>
    </location>
</feature>
<dbReference type="Pfam" id="PF01228">
    <property type="entry name" value="Gly_radical"/>
    <property type="match status" value="1"/>
</dbReference>
<dbReference type="InterPro" id="IPR004184">
    <property type="entry name" value="PFL_dom"/>
</dbReference>
<dbReference type="Proteomes" id="UP001206483">
    <property type="component" value="Unassembled WGS sequence"/>
</dbReference>
<evidence type="ECO:0000259" key="18">
    <source>
        <dbReference type="PROSITE" id="PS51554"/>
    </source>
</evidence>
<dbReference type="InterPro" id="IPR019777">
    <property type="entry name" value="Form_AcTrfase_GR_CS"/>
</dbReference>
<dbReference type="InterPro" id="IPR005949">
    <property type="entry name" value="Form_AcTrfase"/>
</dbReference>
<dbReference type="Gene3D" id="3.20.70.20">
    <property type="match status" value="1"/>
</dbReference>
<dbReference type="EC" id="2.3.1.54" evidence="4 15"/>
<comment type="subcellular location">
    <subcellularLocation>
        <location evidence="1 15">Cytoplasm</location>
    </subcellularLocation>
</comment>
<dbReference type="PANTHER" id="PTHR30191">
    <property type="entry name" value="FORMATE ACETYLTRANSFERASE"/>
    <property type="match status" value="1"/>
</dbReference>
<evidence type="ECO:0000256" key="8">
    <source>
        <dbReference type="ARBA" id="ARBA00022679"/>
    </source>
</evidence>
<evidence type="ECO:0000256" key="7">
    <source>
        <dbReference type="ARBA" id="ARBA00022526"/>
    </source>
</evidence>
<comment type="pathway">
    <text evidence="2 15">Fermentation; pyruvate fermentation; formate from pyruvate: step 1/1.</text>
</comment>
<evidence type="ECO:0000256" key="3">
    <source>
        <dbReference type="ARBA" id="ARBA00008375"/>
    </source>
</evidence>
<feature type="domain" description="Glycine radical" evidence="17">
    <location>
        <begin position="632"/>
        <end position="755"/>
    </location>
</feature>
<evidence type="ECO:0000256" key="16">
    <source>
        <dbReference type="SAM" id="MobiDB-lite"/>
    </source>
</evidence>
<comment type="subunit">
    <text evidence="15">Homodimer.</text>
</comment>
<dbReference type="PROSITE" id="PS00850">
    <property type="entry name" value="GLY_RADICAL_1"/>
    <property type="match status" value="1"/>
</dbReference>
<dbReference type="PROSITE" id="PS51554">
    <property type="entry name" value="PFL"/>
    <property type="match status" value="1"/>
</dbReference>
<keyword evidence="7 15" id="KW-0313">Glucose metabolism</keyword>
<accession>A0ABT1IWK2</accession>
<dbReference type="EMBL" id="JAMZDX010000002">
    <property type="protein sequence ID" value="MCP2309531.1"/>
    <property type="molecule type" value="Genomic_DNA"/>
</dbReference>
<evidence type="ECO:0000256" key="9">
    <source>
        <dbReference type="ARBA" id="ARBA00022818"/>
    </source>
</evidence>
<evidence type="ECO:0000256" key="2">
    <source>
        <dbReference type="ARBA" id="ARBA00004809"/>
    </source>
</evidence>
<dbReference type="InterPro" id="IPR001150">
    <property type="entry name" value="Gly_radical"/>
</dbReference>
<evidence type="ECO:0000313" key="20">
    <source>
        <dbReference type="Proteomes" id="UP001206483"/>
    </source>
</evidence>
<dbReference type="NCBIfam" id="TIGR01255">
    <property type="entry name" value="pyr_form_ly_1"/>
    <property type="match status" value="1"/>
</dbReference>
<evidence type="ECO:0000256" key="10">
    <source>
        <dbReference type="ARBA" id="ARBA00023277"/>
    </source>
</evidence>
<dbReference type="PIRSF" id="PIRSF000379">
    <property type="entry name" value="For_Ac_trans_1"/>
    <property type="match status" value="1"/>
</dbReference>
<keyword evidence="11 15" id="KW-0012">Acyltransferase</keyword>
<feature type="region of interest" description="Disordered" evidence="16">
    <location>
        <begin position="618"/>
        <end position="638"/>
    </location>
</feature>
<protein>
    <recommendedName>
        <fullName evidence="5 15">Formate acetyltransferase</fullName>
        <ecNumber evidence="4 15">2.3.1.54</ecNumber>
    </recommendedName>
    <alternativeName>
        <fullName evidence="12 15">Pyruvate formate-lyase</fullName>
    </alternativeName>
</protein>
<evidence type="ECO:0000256" key="5">
    <source>
        <dbReference type="ARBA" id="ARBA00013897"/>
    </source>
</evidence>
<reference evidence="19 20" key="1">
    <citation type="submission" date="2022-06" db="EMBL/GenBank/DDBJ databases">
        <title>Sequencing the genomes of 1000 actinobacteria strains.</title>
        <authorList>
            <person name="Klenk H.-P."/>
        </authorList>
    </citation>
    <scope>NUCLEOTIDE SEQUENCE [LARGE SCALE GENOMIC DNA]</scope>
    <source>
        <strain evidence="19 20">DSM 41656</strain>
    </source>
</reference>
<evidence type="ECO:0000256" key="11">
    <source>
        <dbReference type="ARBA" id="ARBA00023315"/>
    </source>
</evidence>
<dbReference type="SUPFAM" id="SSF51998">
    <property type="entry name" value="PFL-like glycyl radical enzymes"/>
    <property type="match status" value="1"/>
</dbReference>
<evidence type="ECO:0000313" key="19">
    <source>
        <dbReference type="EMBL" id="MCP2309531.1"/>
    </source>
</evidence>
<proteinExistence type="inferred from homology"/>
<dbReference type="Pfam" id="PF02901">
    <property type="entry name" value="PFL-like"/>
    <property type="match status" value="1"/>
</dbReference>
<keyword evidence="9 14" id="KW-0556">Organic radical</keyword>
<evidence type="ECO:0000256" key="6">
    <source>
        <dbReference type="ARBA" id="ARBA00022490"/>
    </source>
</evidence>
<evidence type="ECO:0000256" key="4">
    <source>
        <dbReference type="ARBA" id="ARBA00013214"/>
    </source>
</evidence>
<dbReference type="PANTHER" id="PTHR30191:SF0">
    <property type="entry name" value="FORMATE ACETYLTRANSFERASE 1"/>
    <property type="match status" value="1"/>
</dbReference>
<feature type="modified residue" description="Glycine radical" evidence="14">
    <location>
        <position position="730"/>
    </location>
</feature>